<feature type="transmembrane region" description="Helical" evidence="1">
    <location>
        <begin position="30"/>
        <end position="47"/>
    </location>
</feature>
<dbReference type="RefSeq" id="WP_074218023.1">
    <property type="nucleotide sequence ID" value="NZ_FSRG01000010.1"/>
</dbReference>
<evidence type="ECO:0000313" key="3">
    <source>
        <dbReference type="Proteomes" id="UP000184694"/>
    </source>
</evidence>
<organism evidence="2 3">
    <name type="scientific">Halodesulfovibrio marinisediminis DSM 17456</name>
    <dbReference type="NCBI Taxonomy" id="1121457"/>
    <lineage>
        <taxon>Bacteria</taxon>
        <taxon>Pseudomonadati</taxon>
        <taxon>Thermodesulfobacteriota</taxon>
        <taxon>Desulfovibrionia</taxon>
        <taxon>Desulfovibrionales</taxon>
        <taxon>Desulfovibrionaceae</taxon>
        <taxon>Halodesulfovibrio</taxon>
    </lineage>
</organism>
<proteinExistence type="predicted"/>
<dbReference type="OrthoDB" id="5464532at2"/>
<keyword evidence="1" id="KW-0472">Membrane</keyword>
<evidence type="ECO:0000313" key="2">
    <source>
        <dbReference type="EMBL" id="SIO41663.1"/>
    </source>
</evidence>
<dbReference type="AlphaFoldDB" id="A0A1N6JBQ7"/>
<protein>
    <recommendedName>
        <fullName evidence="4">AlgX/AlgJ SGNH hydrolase-like domain-containing protein</fullName>
    </recommendedName>
</protein>
<keyword evidence="1" id="KW-0812">Transmembrane</keyword>
<sequence length="398" mass="43542">MLKQVLIGVVCAVVFSAALATYGVFDVHIIAYALAIWAVACMFMRGNKALYITGAFVLVTLVAWGGVSISGLAEENATTPEQYLAEYNPSLALFTFAPSRQLQMKQTAGLLARIDSRVEPVARDISFVTDKNGLRNSNGVNNPNVLLIGGSFVVGNGNTQSSLISDILRDQYSVEAYNIATPGSLDEQAFLALMLMKEQQLVKNGVLFVFEGEDFKPFSSEVHYPLKRLVNYLGNNELGRLLREYRGDFLANSADSVGVVSYPIGGSNLAFSEAYVAETLVTKYEADPKFEELLASLSDKAGLVKAVVFVPTKYRVYASLLGGTIAQVPESPKLAALRAMSEKHVFKVYDLTPHLQAKAIAEWGQRKQLIWWTDDVYWNESGAEVAAELVKEILLGNK</sequence>
<accession>A0A1N6JBQ7</accession>
<keyword evidence="3" id="KW-1185">Reference proteome</keyword>
<feature type="transmembrane region" description="Helical" evidence="1">
    <location>
        <begin position="54"/>
        <end position="73"/>
    </location>
</feature>
<dbReference type="EMBL" id="FSRG01000010">
    <property type="protein sequence ID" value="SIO41663.1"/>
    <property type="molecule type" value="Genomic_DNA"/>
</dbReference>
<gene>
    <name evidence="2" type="ORF">SAMN02745161_3298</name>
</gene>
<keyword evidence="1" id="KW-1133">Transmembrane helix</keyword>
<name>A0A1N6JBQ7_9BACT</name>
<evidence type="ECO:0008006" key="4">
    <source>
        <dbReference type="Google" id="ProtNLM"/>
    </source>
</evidence>
<evidence type="ECO:0000256" key="1">
    <source>
        <dbReference type="SAM" id="Phobius"/>
    </source>
</evidence>
<reference evidence="3" key="1">
    <citation type="submission" date="2016-11" db="EMBL/GenBank/DDBJ databases">
        <authorList>
            <person name="Varghese N."/>
            <person name="Submissions S."/>
        </authorList>
    </citation>
    <scope>NUCLEOTIDE SEQUENCE [LARGE SCALE GENOMIC DNA]</scope>
    <source>
        <strain evidence="3">DSM 17456</strain>
    </source>
</reference>
<dbReference type="Proteomes" id="UP000184694">
    <property type="component" value="Unassembled WGS sequence"/>
</dbReference>